<dbReference type="AlphaFoldDB" id="A0A9J5XSY0"/>
<evidence type="ECO:0000256" key="1">
    <source>
        <dbReference type="SAM" id="MobiDB-lite"/>
    </source>
</evidence>
<feature type="region of interest" description="Disordered" evidence="1">
    <location>
        <begin position="45"/>
        <end position="70"/>
    </location>
</feature>
<reference evidence="2 3" key="1">
    <citation type="submission" date="2020-09" db="EMBL/GenBank/DDBJ databases">
        <title>De no assembly of potato wild relative species, Solanum commersonii.</title>
        <authorList>
            <person name="Cho K."/>
        </authorList>
    </citation>
    <scope>NUCLEOTIDE SEQUENCE [LARGE SCALE GENOMIC DNA]</scope>
    <source>
        <strain evidence="2">LZ3.2</strain>
        <tissue evidence="2">Leaf</tissue>
    </source>
</reference>
<protein>
    <submittedName>
        <fullName evidence="2">Uncharacterized protein</fullName>
    </submittedName>
</protein>
<organism evidence="2 3">
    <name type="scientific">Solanum commersonii</name>
    <name type="common">Commerson's wild potato</name>
    <name type="synonym">Commerson's nightshade</name>
    <dbReference type="NCBI Taxonomy" id="4109"/>
    <lineage>
        <taxon>Eukaryota</taxon>
        <taxon>Viridiplantae</taxon>
        <taxon>Streptophyta</taxon>
        <taxon>Embryophyta</taxon>
        <taxon>Tracheophyta</taxon>
        <taxon>Spermatophyta</taxon>
        <taxon>Magnoliopsida</taxon>
        <taxon>eudicotyledons</taxon>
        <taxon>Gunneridae</taxon>
        <taxon>Pentapetalae</taxon>
        <taxon>asterids</taxon>
        <taxon>lamiids</taxon>
        <taxon>Solanales</taxon>
        <taxon>Solanaceae</taxon>
        <taxon>Solanoideae</taxon>
        <taxon>Solaneae</taxon>
        <taxon>Solanum</taxon>
    </lineage>
</organism>
<proteinExistence type="predicted"/>
<evidence type="ECO:0000313" key="2">
    <source>
        <dbReference type="EMBL" id="KAG5590404.1"/>
    </source>
</evidence>
<dbReference type="EMBL" id="JACXVP010000008">
    <property type="protein sequence ID" value="KAG5590404.1"/>
    <property type="molecule type" value="Genomic_DNA"/>
</dbReference>
<gene>
    <name evidence="2" type="ORF">H5410_040918</name>
</gene>
<name>A0A9J5XSY0_SOLCO</name>
<keyword evidence="3" id="KW-1185">Reference proteome</keyword>
<comment type="caution">
    <text evidence="2">The sequence shown here is derived from an EMBL/GenBank/DDBJ whole genome shotgun (WGS) entry which is preliminary data.</text>
</comment>
<accession>A0A9J5XSY0</accession>
<dbReference type="Proteomes" id="UP000824120">
    <property type="component" value="Chromosome 8"/>
</dbReference>
<sequence>MALVGMSMLSKGKKKVYVMIINVHNTRFSLILTLETSDGAKAGEAVGHRAKLESGPRVRQPNTRYAWDPS</sequence>
<feature type="compositionally biased region" description="Basic and acidic residues" evidence="1">
    <location>
        <begin position="46"/>
        <end position="56"/>
    </location>
</feature>
<evidence type="ECO:0000313" key="3">
    <source>
        <dbReference type="Proteomes" id="UP000824120"/>
    </source>
</evidence>